<comment type="caution">
    <text evidence="2">The sequence shown here is derived from an EMBL/GenBank/DDBJ whole genome shotgun (WGS) entry which is preliminary data.</text>
</comment>
<feature type="region of interest" description="Disordered" evidence="1">
    <location>
        <begin position="20"/>
        <end position="41"/>
    </location>
</feature>
<sequence>MVAGKTIAENKWNRCWQRRGGRARNRDGDGRLQDGGGEGRKTLAAAGVRTDGSGRGRLVAAFPPEMVIDGERIDRRPRGCDREGAWKKKLGVCVFISLCCWSLCSNMGWTGTSRLLASESHARE</sequence>
<name>A0AAD8J0X6_9APIA</name>
<organism evidence="2 3">
    <name type="scientific">Heracleum sosnowskyi</name>
    <dbReference type="NCBI Taxonomy" id="360622"/>
    <lineage>
        <taxon>Eukaryota</taxon>
        <taxon>Viridiplantae</taxon>
        <taxon>Streptophyta</taxon>
        <taxon>Embryophyta</taxon>
        <taxon>Tracheophyta</taxon>
        <taxon>Spermatophyta</taxon>
        <taxon>Magnoliopsida</taxon>
        <taxon>eudicotyledons</taxon>
        <taxon>Gunneridae</taxon>
        <taxon>Pentapetalae</taxon>
        <taxon>asterids</taxon>
        <taxon>campanulids</taxon>
        <taxon>Apiales</taxon>
        <taxon>Apiaceae</taxon>
        <taxon>Apioideae</taxon>
        <taxon>apioid superclade</taxon>
        <taxon>Tordylieae</taxon>
        <taxon>Tordyliinae</taxon>
        <taxon>Heracleum</taxon>
    </lineage>
</organism>
<reference evidence="2" key="1">
    <citation type="submission" date="2023-02" db="EMBL/GenBank/DDBJ databases">
        <title>Genome of toxic invasive species Heracleum sosnowskyi carries increased number of genes despite the absence of recent whole-genome duplications.</title>
        <authorList>
            <person name="Schelkunov M."/>
            <person name="Shtratnikova V."/>
            <person name="Makarenko M."/>
            <person name="Klepikova A."/>
            <person name="Omelchenko D."/>
            <person name="Novikova G."/>
            <person name="Obukhova E."/>
            <person name="Bogdanov V."/>
            <person name="Penin A."/>
            <person name="Logacheva M."/>
        </authorList>
    </citation>
    <scope>NUCLEOTIDE SEQUENCE</scope>
    <source>
        <strain evidence="2">Hsosn_3</strain>
        <tissue evidence="2">Leaf</tissue>
    </source>
</reference>
<dbReference type="AlphaFoldDB" id="A0AAD8J0X6"/>
<accession>A0AAD8J0X6</accession>
<dbReference type="EMBL" id="JAUIZM010000002">
    <property type="protein sequence ID" value="KAK1395662.1"/>
    <property type="molecule type" value="Genomic_DNA"/>
</dbReference>
<proteinExistence type="predicted"/>
<gene>
    <name evidence="2" type="ORF">POM88_005525</name>
</gene>
<evidence type="ECO:0000256" key="1">
    <source>
        <dbReference type="SAM" id="MobiDB-lite"/>
    </source>
</evidence>
<evidence type="ECO:0000313" key="3">
    <source>
        <dbReference type="Proteomes" id="UP001237642"/>
    </source>
</evidence>
<feature type="compositionally biased region" description="Basic and acidic residues" evidence="1">
    <location>
        <begin position="24"/>
        <end position="41"/>
    </location>
</feature>
<evidence type="ECO:0000313" key="2">
    <source>
        <dbReference type="EMBL" id="KAK1395662.1"/>
    </source>
</evidence>
<reference evidence="2" key="2">
    <citation type="submission" date="2023-05" db="EMBL/GenBank/DDBJ databases">
        <authorList>
            <person name="Schelkunov M.I."/>
        </authorList>
    </citation>
    <scope>NUCLEOTIDE SEQUENCE</scope>
    <source>
        <strain evidence="2">Hsosn_3</strain>
        <tissue evidence="2">Leaf</tissue>
    </source>
</reference>
<protein>
    <submittedName>
        <fullName evidence="2">Uncharacterized protein</fullName>
    </submittedName>
</protein>
<keyword evidence="3" id="KW-1185">Reference proteome</keyword>
<dbReference type="Proteomes" id="UP001237642">
    <property type="component" value="Unassembled WGS sequence"/>
</dbReference>